<proteinExistence type="predicted"/>
<evidence type="ECO:0000313" key="1">
    <source>
        <dbReference type="EMBL" id="GMH19567.1"/>
    </source>
</evidence>
<name>A0AAD3SYS1_NEPGR</name>
<sequence>MVDWLLLYVVSYSCALARLLWSLDVHVYLTKVCTGWPLLMVDRFQLMLDPSGLFAKPIANALLAKPMVFFGSFSEVG</sequence>
<evidence type="ECO:0000313" key="2">
    <source>
        <dbReference type="Proteomes" id="UP001279734"/>
    </source>
</evidence>
<protein>
    <submittedName>
        <fullName evidence="1">Uncharacterized protein</fullName>
    </submittedName>
</protein>
<comment type="caution">
    <text evidence="1">The sequence shown here is derived from an EMBL/GenBank/DDBJ whole genome shotgun (WGS) entry which is preliminary data.</text>
</comment>
<organism evidence="1 2">
    <name type="scientific">Nepenthes gracilis</name>
    <name type="common">Slender pitcher plant</name>
    <dbReference type="NCBI Taxonomy" id="150966"/>
    <lineage>
        <taxon>Eukaryota</taxon>
        <taxon>Viridiplantae</taxon>
        <taxon>Streptophyta</taxon>
        <taxon>Embryophyta</taxon>
        <taxon>Tracheophyta</taxon>
        <taxon>Spermatophyta</taxon>
        <taxon>Magnoliopsida</taxon>
        <taxon>eudicotyledons</taxon>
        <taxon>Gunneridae</taxon>
        <taxon>Pentapetalae</taxon>
        <taxon>Caryophyllales</taxon>
        <taxon>Nepenthaceae</taxon>
        <taxon>Nepenthes</taxon>
    </lineage>
</organism>
<dbReference type="EMBL" id="BSYO01000021">
    <property type="protein sequence ID" value="GMH19567.1"/>
    <property type="molecule type" value="Genomic_DNA"/>
</dbReference>
<keyword evidence="2" id="KW-1185">Reference proteome</keyword>
<accession>A0AAD3SYS1</accession>
<dbReference type="AlphaFoldDB" id="A0AAD3SYS1"/>
<dbReference type="Proteomes" id="UP001279734">
    <property type="component" value="Unassembled WGS sequence"/>
</dbReference>
<reference evidence="1" key="1">
    <citation type="submission" date="2023-05" db="EMBL/GenBank/DDBJ databases">
        <title>Nepenthes gracilis genome sequencing.</title>
        <authorList>
            <person name="Fukushima K."/>
        </authorList>
    </citation>
    <scope>NUCLEOTIDE SEQUENCE</scope>
    <source>
        <strain evidence="1">SING2019-196</strain>
    </source>
</reference>
<gene>
    <name evidence="1" type="ORF">Nepgr_021408</name>
</gene>